<dbReference type="AlphaFoldDB" id="A0A644ZIJ6"/>
<organism evidence="1">
    <name type="scientific">bioreactor metagenome</name>
    <dbReference type="NCBI Taxonomy" id="1076179"/>
    <lineage>
        <taxon>unclassified sequences</taxon>
        <taxon>metagenomes</taxon>
        <taxon>ecological metagenomes</taxon>
    </lineage>
</organism>
<name>A0A644ZIJ6_9ZZZZ</name>
<comment type="caution">
    <text evidence="1">The sequence shown here is derived from an EMBL/GenBank/DDBJ whole genome shotgun (WGS) entry which is preliminary data.</text>
</comment>
<gene>
    <name evidence="1" type="ORF">SDC9_87191</name>
</gene>
<reference evidence="1" key="1">
    <citation type="submission" date="2019-08" db="EMBL/GenBank/DDBJ databases">
        <authorList>
            <person name="Kucharzyk K."/>
            <person name="Murdoch R.W."/>
            <person name="Higgins S."/>
            <person name="Loffler F."/>
        </authorList>
    </citation>
    <scope>NUCLEOTIDE SEQUENCE</scope>
</reference>
<dbReference type="EMBL" id="VSSQ01009041">
    <property type="protein sequence ID" value="MPM40547.1"/>
    <property type="molecule type" value="Genomic_DNA"/>
</dbReference>
<protein>
    <submittedName>
        <fullName evidence="1">Uncharacterized protein</fullName>
    </submittedName>
</protein>
<accession>A0A644ZIJ6</accession>
<proteinExistence type="predicted"/>
<evidence type="ECO:0000313" key="1">
    <source>
        <dbReference type="EMBL" id="MPM40547.1"/>
    </source>
</evidence>
<sequence length="85" mass="9378">MNVKAFLVEYVSFHLIGMGRNQGKARNQLNALAEHILKGIVIGIVVIGIKSQRAASQLIHNVFTGCTDDHVLCEIFRQLTAFGQN</sequence>